<keyword evidence="2" id="KW-0436">Ligase</keyword>
<keyword evidence="5" id="KW-1185">Reference proteome</keyword>
<reference evidence="4 5" key="1">
    <citation type="submission" date="2024-01" db="EMBL/GenBank/DDBJ databases">
        <title>The genome of the rayed Mediterranean limpet Patella caerulea (Linnaeus, 1758).</title>
        <authorList>
            <person name="Anh-Thu Weber A."/>
            <person name="Halstead-Nussloch G."/>
        </authorList>
    </citation>
    <scope>NUCLEOTIDE SEQUENCE [LARGE SCALE GENOMIC DNA]</scope>
    <source>
        <strain evidence="4">AATW-2023a</strain>
        <tissue evidence="4">Whole specimen</tissue>
    </source>
</reference>
<dbReference type="InterPro" id="IPR045864">
    <property type="entry name" value="aa-tRNA-synth_II/BPL/LPL"/>
</dbReference>
<dbReference type="InterPro" id="IPR004143">
    <property type="entry name" value="BPL_LPL_catalytic"/>
</dbReference>
<accession>A0AAN8JQU1</accession>
<dbReference type="GO" id="GO:0004077">
    <property type="term" value="F:biotin--[biotin carboxyl-carrier protein] ligase activity"/>
    <property type="evidence" value="ECO:0007669"/>
    <property type="project" value="InterPro"/>
</dbReference>
<evidence type="ECO:0000313" key="4">
    <source>
        <dbReference type="EMBL" id="KAK6183062.1"/>
    </source>
</evidence>
<evidence type="ECO:0000313" key="5">
    <source>
        <dbReference type="Proteomes" id="UP001347796"/>
    </source>
</evidence>
<dbReference type="GO" id="GO:0005737">
    <property type="term" value="C:cytoplasm"/>
    <property type="evidence" value="ECO:0007669"/>
    <property type="project" value="TreeGrafter"/>
</dbReference>
<dbReference type="Pfam" id="PF03099">
    <property type="entry name" value="BPL_LplA_LipB"/>
    <property type="match status" value="1"/>
</dbReference>
<evidence type="ECO:0000259" key="3">
    <source>
        <dbReference type="PROSITE" id="PS51733"/>
    </source>
</evidence>
<dbReference type="AlphaFoldDB" id="A0AAN8JQU1"/>
<dbReference type="PANTHER" id="PTHR12835">
    <property type="entry name" value="BIOTIN PROTEIN LIGASE"/>
    <property type="match status" value="1"/>
</dbReference>
<dbReference type="SUPFAM" id="SSF55681">
    <property type="entry name" value="Class II aaRS and biotin synthetases"/>
    <property type="match status" value="1"/>
</dbReference>
<gene>
    <name evidence="4" type="ORF">SNE40_010610</name>
</gene>
<evidence type="ECO:0000256" key="1">
    <source>
        <dbReference type="ARBA" id="ARBA00009934"/>
    </source>
</evidence>
<dbReference type="Proteomes" id="UP001347796">
    <property type="component" value="Unassembled WGS sequence"/>
</dbReference>
<dbReference type="InterPro" id="IPR004408">
    <property type="entry name" value="Biotin_CoA_COase_ligase"/>
</dbReference>
<protein>
    <recommendedName>
        <fullName evidence="3">BPL/LPL catalytic domain-containing protein</fullName>
    </recommendedName>
</protein>
<dbReference type="PANTHER" id="PTHR12835:SF5">
    <property type="entry name" value="BIOTIN--PROTEIN LIGASE"/>
    <property type="match status" value="1"/>
</dbReference>
<dbReference type="Gene3D" id="3.30.930.10">
    <property type="entry name" value="Bira Bifunctional Protein, Domain 2"/>
    <property type="match status" value="1"/>
</dbReference>
<evidence type="ECO:0000256" key="2">
    <source>
        <dbReference type="ARBA" id="ARBA00022598"/>
    </source>
</evidence>
<sequence>MIVFIGFMYFEIIQWLSQKYRLSRYSKMIRPCLGRANSILVQSLRPLAPLTNAPVSHSQVKVPLQYQKMLFLDDDYLDIRIVEPKQTVNLESWSADSVLSLTDRPTNLGDDFLVLLQAITINEVDLTHKLLEIPNGYKIHVFQDFYPLAWKAGNPYEVIFRTTATKFIKMMDDFGQGKLTIGDDLELVSLTTVKAEGRPFTPSTESHRIFDFDTSSGSLSNLDSSKSQIMKPENELTQNQDEATVNSSQTVEFYLGPKVKRLETTTSKKEVKTHHDNLNAQEDEKIIEGKIQPKTIKPPNILVFTGVTDADKRYLEIKDLLDQCINRDAYTMYHLKQDQLLSTPWMDNVVLLVLACDDAAQNTDSDNIFCNFFQKGGNILSFRSSFENCLIDVLPSSSQNVNIQFSYKNWKDICGVSSKFHYRRDSQKISDVVSQILGENDENNEGLIALVTSDKSKSVLVQLYLDKDPVNLSLTSSDFKSLKQSNKSRMEILQDIIMMLDVNCSSDTLPDLTPAYLLTSSKNFKDSFLKCFERAAKNKSVKGKSVTLQLVGDESTLKPTDTHLPLIATSKTREFKYFASDVYWKNLTSSCLGQVLIYTDVIPTTMSLFDGFMFSVPENIGAVAIAGRQTSGRGRGGNSWLSPVGCAMFSVHVQIDKDSGLGGKITFLQHIMSLAVVQSVRSLPGCGDLPLKLKWPNDIYYERSIKLGGVIVNCSVVGSTIHAVIGCGFNVSNSNPTICINDIISQYNKEHKTTISMCQPEQLIARTISNTEKLIDLFQSQGHQTFCELYYKNWIHGSERVQVESLDFSQVTVNGLDEFGFLEVRKDDGSVFSLQPDGNSFDIMHNLIAIKKL</sequence>
<organism evidence="4 5">
    <name type="scientific">Patella caerulea</name>
    <name type="common">Rayed Mediterranean limpet</name>
    <dbReference type="NCBI Taxonomy" id="87958"/>
    <lineage>
        <taxon>Eukaryota</taxon>
        <taxon>Metazoa</taxon>
        <taxon>Spiralia</taxon>
        <taxon>Lophotrochozoa</taxon>
        <taxon>Mollusca</taxon>
        <taxon>Gastropoda</taxon>
        <taxon>Patellogastropoda</taxon>
        <taxon>Patelloidea</taxon>
        <taxon>Patellidae</taxon>
        <taxon>Patella</taxon>
    </lineage>
</organism>
<comment type="similarity">
    <text evidence="1">Belongs to the biotin--protein ligase family.</text>
</comment>
<dbReference type="EMBL" id="JAZGQO010000007">
    <property type="protein sequence ID" value="KAK6183062.1"/>
    <property type="molecule type" value="Genomic_DNA"/>
</dbReference>
<proteinExistence type="inferred from homology"/>
<dbReference type="NCBIfam" id="TIGR00121">
    <property type="entry name" value="birA_ligase"/>
    <property type="match status" value="1"/>
</dbReference>
<name>A0AAN8JQU1_PATCE</name>
<dbReference type="PROSITE" id="PS51733">
    <property type="entry name" value="BPL_LPL_CATALYTIC"/>
    <property type="match status" value="1"/>
</dbReference>
<comment type="caution">
    <text evidence="4">The sequence shown here is derived from an EMBL/GenBank/DDBJ whole genome shotgun (WGS) entry which is preliminary data.</text>
</comment>
<dbReference type="CDD" id="cd16442">
    <property type="entry name" value="BPL"/>
    <property type="match status" value="1"/>
</dbReference>
<feature type="domain" description="BPL/LPL catalytic" evidence="3">
    <location>
        <begin position="581"/>
        <end position="779"/>
    </location>
</feature>